<reference evidence="2 3" key="1">
    <citation type="submission" date="2017-10" db="EMBL/GenBank/DDBJ databases">
        <title>Sequencing the genomes of 1000 actinobacteria strains.</title>
        <authorList>
            <person name="Klenk H.-P."/>
        </authorList>
    </citation>
    <scope>NUCLEOTIDE SEQUENCE [LARGE SCALE GENOMIC DNA]</scope>
    <source>
        <strain evidence="2 3">DSM 21801</strain>
    </source>
</reference>
<protein>
    <submittedName>
        <fullName evidence="2">Uncharacterized protein</fullName>
    </submittedName>
</protein>
<dbReference type="PROSITE" id="PS51257">
    <property type="entry name" value="PROKAR_LIPOPROTEIN"/>
    <property type="match status" value="1"/>
</dbReference>
<accession>A0A2A9D1Z5</accession>
<name>A0A2A9D1Z5_9MICO</name>
<evidence type="ECO:0000256" key="1">
    <source>
        <dbReference type="SAM" id="SignalP"/>
    </source>
</evidence>
<evidence type="ECO:0000313" key="3">
    <source>
        <dbReference type="Proteomes" id="UP000224915"/>
    </source>
</evidence>
<comment type="caution">
    <text evidence="2">The sequence shown here is derived from an EMBL/GenBank/DDBJ whole genome shotgun (WGS) entry which is preliminary data.</text>
</comment>
<dbReference type="EMBL" id="PDJD01000001">
    <property type="protein sequence ID" value="PFG20717.1"/>
    <property type="molecule type" value="Genomic_DNA"/>
</dbReference>
<keyword evidence="3" id="KW-1185">Reference proteome</keyword>
<feature type="chain" id="PRO_5012225131" evidence="1">
    <location>
        <begin position="24"/>
        <end position="201"/>
    </location>
</feature>
<keyword evidence="1" id="KW-0732">Signal</keyword>
<dbReference type="Proteomes" id="UP000224915">
    <property type="component" value="Unassembled WGS sequence"/>
</dbReference>
<sequence>MIAGIRAAVAVVLAIAAAGCAPASSLSDPAPRWTVPAPGEVASGGERAAALEALVRVRTGGEVTVEWVAPDEQTSCGTNAAIAGQVWGCQLHDEPVIELTTTATDPATDPDLAEAVVIHEIAHWELDRALGGHVALLNCLAEIERDLERVTQARAVLAGASPGWTLGGPDGEVYAWDYVDAAVASSIVGGGACPRFVERDT</sequence>
<gene>
    <name evidence="2" type="ORF">ATL40_2327</name>
</gene>
<evidence type="ECO:0000313" key="2">
    <source>
        <dbReference type="EMBL" id="PFG20717.1"/>
    </source>
</evidence>
<feature type="signal peptide" evidence="1">
    <location>
        <begin position="1"/>
        <end position="23"/>
    </location>
</feature>
<dbReference type="RefSeq" id="WP_098469652.1">
    <property type="nucleotide sequence ID" value="NZ_PDJD01000001.1"/>
</dbReference>
<proteinExistence type="predicted"/>
<dbReference type="AlphaFoldDB" id="A0A2A9D1Z5"/>
<organism evidence="2 3">
    <name type="scientific">Serinibacter salmoneus</name>
    <dbReference type="NCBI Taxonomy" id="556530"/>
    <lineage>
        <taxon>Bacteria</taxon>
        <taxon>Bacillati</taxon>
        <taxon>Actinomycetota</taxon>
        <taxon>Actinomycetes</taxon>
        <taxon>Micrococcales</taxon>
        <taxon>Beutenbergiaceae</taxon>
        <taxon>Serinibacter</taxon>
    </lineage>
</organism>